<reference evidence="10 11" key="2">
    <citation type="journal article" date="2019" name="G3 (Bethesda)">
        <title>Hybrid Assembly of the Genome of the Entomopathogenic Nematode Steinernema carpocapsae Identifies the X-Chromosome.</title>
        <authorList>
            <person name="Serra L."/>
            <person name="Macchietto M."/>
            <person name="Macias-Munoz A."/>
            <person name="McGill C.J."/>
            <person name="Rodriguez I.M."/>
            <person name="Rodriguez B."/>
            <person name="Murad R."/>
            <person name="Mortazavi A."/>
        </authorList>
    </citation>
    <scope>NUCLEOTIDE SEQUENCE [LARGE SCALE GENOMIC DNA]</scope>
    <source>
        <strain evidence="10 11">ALL</strain>
    </source>
</reference>
<organism evidence="10 11">
    <name type="scientific">Steinernema carpocapsae</name>
    <name type="common">Entomopathogenic nematode</name>
    <dbReference type="NCBI Taxonomy" id="34508"/>
    <lineage>
        <taxon>Eukaryota</taxon>
        <taxon>Metazoa</taxon>
        <taxon>Ecdysozoa</taxon>
        <taxon>Nematoda</taxon>
        <taxon>Chromadorea</taxon>
        <taxon>Rhabditida</taxon>
        <taxon>Tylenchina</taxon>
        <taxon>Panagrolaimomorpha</taxon>
        <taxon>Strongyloidoidea</taxon>
        <taxon>Steinernematidae</taxon>
        <taxon>Steinernema</taxon>
    </lineage>
</organism>
<dbReference type="InterPro" id="IPR018630">
    <property type="entry name" value="Zwilch"/>
</dbReference>
<dbReference type="OrthoDB" id="5556307at2759"/>
<dbReference type="GO" id="GO:0034501">
    <property type="term" value="P:protein localization to kinetochore"/>
    <property type="evidence" value="ECO:0007669"/>
    <property type="project" value="UniProtKB-UniRule"/>
</dbReference>
<sequence length="602" mass="67234">MDQDTALSREQLEGEEAPLLFGKYRVRILNSSDVPVVFNISSLKDMEVIVIDLPTKEHVQTIPVAEMPAMEEGKMMPTMEGDISGPMKVSFLTMSKAEAEAGVADTSLNFNIDLVNTDGSTFSANPVVYRTAMTIRNRLYNEEKIFASDLQQLPVWVMTSAVDSLRTVMIGYHRGQKSTSTYAARFIGTGPTTVSVLDKIREDFLPGLPTKSVATCSYDIYRPQPAREDDLPERISASLSLSAKWSIRSNEVLTSPSATAPVTIRFCPGWLDSRLVLYNRSMELKLLIALSDALKNGTMIWPSADAQEDPNIVTEVNGLIRQEILSKNTYNSTGRYIDFTERLWDILKKCKTSTTLVAGLKQVFVALEGGELVVMLNKENCTTMARLLRSVNTDILSLPRLEALMPYQILLEIGLDRMKNDICRDFIESKMINSLTELTPLFKTTGQPETRVDSYIPVHLALQFMLECHQILHVTDHRRFQITRSVVAGYCQAQANTDMRSTPLDVSITIVDVRADVRKGITPSVWSMETTHFRGKVPVAQSTTIFTRRVLSDYFAGDPELEASNPELEASNPVAKVLIEDYDCSTVRTGILPVIQFPCRKS</sequence>
<keyword evidence="5 9" id="KW-0498">Mitosis</keyword>
<dbReference type="Pfam" id="PF09817">
    <property type="entry name" value="Zwilch"/>
    <property type="match status" value="1"/>
</dbReference>
<comment type="similarity">
    <text evidence="2 9">Belongs to the ZWILCH family.</text>
</comment>
<protein>
    <recommendedName>
        <fullName evidence="9">Protein zwilch</fullName>
    </recommendedName>
</protein>
<name>A0A4U5NDJ8_STECR</name>
<evidence type="ECO:0000256" key="2">
    <source>
        <dbReference type="ARBA" id="ARBA00009062"/>
    </source>
</evidence>
<keyword evidence="3 9" id="KW-0158">Chromosome</keyword>
<dbReference type="Gene3D" id="1.10.287.1880">
    <property type="match status" value="1"/>
</dbReference>
<evidence type="ECO:0000313" key="10">
    <source>
        <dbReference type="EMBL" id="TKR80690.1"/>
    </source>
</evidence>
<evidence type="ECO:0000256" key="9">
    <source>
        <dbReference type="RuleBase" id="RU369076"/>
    </source>
</evidence>
<proteinExistence type="inferred from homology"/>
<reference evidence="10 11" key="1">
    <citation type="journal article" date="2015" name="Genome Biol.">
        <title>Comparative genomics of Steinernema reveals deeply conserved gene regulatory networks.</title>
        <authorList>
            <person name="Dillman A.R."/>
            <person name="Macchietto M."/>
            <person name="Porter C.F."/>
            <person name="Rogers A."/>
            <person name="Williams B."/>
            <person name="Antoshechkin I."/>
            <person name="Lee M.M."/>
            <person name="Goodwin Z."/>
            <person name="Lu X."/>
            <person name="Lewis E.E."/>
            <person name="Goodrich-Blair H."/>
            <person name="Stock S.P."/>
            <person name="Adams B.J."/>
            <person name="Sternberg P.W."/>
            <person name="Mortazavi A."/>
        </authorList>
    </citation>
    <scope>NUCLEOTIDE SEQUENCE [LARGE SCALE GENOMIC DNA]</scope>
    <source>
        <strain evidence="10 11">ALL</strain>
    </source>
</reference>
<dbReference type="GO" id="GO:0051301">
    <property type="term" value="P:cell division"/>
    <property type="evidence" value="ECO:0007669"/>
    <property type="project" value="UniProtKB-UniRule"/>
</dbReference>
<keyword evidence="7 9" id="KW-0131">Cell cycle</keyword>
<evidence type="ECO:0000256" key="1">
    <source>
        <dbReference type="ARBA" id="ARBA00004629"/>
    </source>
</evidence>
<dbReference type="PANTHER" id="PTHR15995">
    <property type="entry name" value="PROTEIN ZWILCH HOMOLOG"/>
    <property type="match status" value="1"/>
</dbReference>
<keyword evidence="6 9" id="KW-0995">Kinetochore</keyword>
<dbReference type="EMBL" id="AZBU02000004">
    <property type="protein sequence ID" value="TKR80690.1"/>
    <property type="molecule type" value="Genomic_DNA"/>
</dbReference>
<comment type="caution">
    <text evidence="10">The sequence shown here is derived from an EMBL/GenBank/DDBJ whole genome shotgun (WGS) entry which is preliminary data.</text>
</comment>
<comment type="subcellular location">
    <subcellularLocation>
        <location evidence="1 9">Chromosome</location>
        <location evidence="1 9">Centromere</location>
        <location evidence="1 9">Kinetochore</location>
    </subcellularLocation>
</comment>
<dbReference type="Gene3D" id="1.20.58.730">
    <property type="match status" value="1"/>
</dbReference>
<keyword evidence="4 9" id="KW-0132">Cell division</keyword>
<evidence type="ECO:0000256" key="3">
    <source>
        <dbReference type="ARBA" id="ARBA00022454"/>
    </source>
</evidence>
<dbReference type="GO" id="GO:0007094">
    <property type="term" value="P:mitotic spindle assembly checkpoint signaling"/>
    <property type="evidence" value="ECO:0007669"/>
    <property type="project" value="UniProtKB-UniRule"/>
</dbReference>
<evidence type="ECO:0000256" key="6">
    <source>
        <dbReference type="ARBA" id="ARBA00022838"/>
    </source>
</evidence>
<dbReference type="Proteomes" id="UP000298663">
    <property type="component" value="Unassembled WGS sequence"/>
</dbReference>
<dbReference type="PANTHER" id="PTHR15995:SF1">
    <property type="entry name" value="PROTEIN ZWILCH HOMOLOG"/>
    <property type="match status" value="1"/>
</dbReference>
<comment type="subunit">
    <text evidence="9">Component of the RZZ complex.</text>
</comment>
<dbReference type="STRING" id="34508.A0A4U5NDJ8"/>
<evidence type="ECO:0000256" key="5">
    <source>
        <dbReference type="ARBA" id="ARBA00022776"/>
    </source>
</evidence>
<dbReference type="AlphaFoldDB" id="A0A4U5NDJ8"/>
<dbReference type="GO" id="GO:1990423">
    <property type="term" value="C:RZZ complex"/>
    <property type="evidence" value="ECO:0007669"/>
    <property type="project" value="UniProtKB-UniRule"/>
</dbReference>
<evidence type="ECO:0000256" key="4">
    <source>
        <dbReference type="ARBA" id="ARBA00022618"/>
    </source>
</evidence>
<keyword evidence="8 9" id="KW-0137">Centromere</keyword>
<evidence type="ECO:0000256" key="7">
    <source>
        <dbReference type="ARBA" id="ARBA00023306"/>
    </source>
</evidence>
<evidence type="ECO:0000313" key="11">
    <source>
        <dbReference type="Proteomes" id="UP000298663"/>
    </source>
</evidence>
<keyword evidence="11" id="KW-1185">Reference proteome</keyword>
<comment type="function">
    <text evidence="9">Essential component of the mitotic checkpoint, which prevents cells from prematurely exiting mitosis. Required for the assembly of the dynein-dynactin and MAD1-MAD2 complexes onto kinetochores. Its function related to the spindle assembly machinery is proposed to depend on its association in the mitotic RZZ complex.</text>
</comment>
<gene>
    <name evidence="10" type="ORF">L596_014722</name>
</gene>
<accession>A0A4U5NDJ8</accession>
<evidence type="ECO:0000256" key="8">
    <source>
        <dbReference type="ARBA" id="ARBA00023328"/>
    </source>
</evidence>